<evidence type="ECO:0000256" key="2">
    <source>
        <dbReference type="SAM" id="SignalP"/>
    </source>
</evidence>
<keyword evidence="2" id="KW-0732">Signal</keyword>
<dbReference type="InterPro" id="IPR008930">
    <property type="entry name" value="Terpenoid_cyclase/PrenylTrfase"/>
</dbReference>
<dbReference type="InterPro" id="IPR001599">
    <property type="entry name" value="Macroglobln_a2"/>
</dbReference>
<feature type="signal peptide" evidence="2">
    <location>
        <begin position="1"/>
        <end position="22"/>
    </location>
</feature>
<dbReference type="Pfam" id="PF17973">
    <property type="entry name" value="bMG10"/>
    <property type="match status" value="1"/>
</dbReference>
<evidence type="ECO:0000256" key="1">
    <source>
        <dbReference type="ARBA" id="ARBA00010556"/>
    </source>
</evidence>
<dbReference type="RefSeq" id="WP_055172233.1">
    <property type="nucleotide sequence ID" value="NZ_CZAI01000005.1"/>
</dbReference>
<protein>
    <submittedName>
        <fullName evidence="4">Large extracellular alpha-helical protein</fullName>
    </submittedName>
</protein>
<dbReference type="SUPFAM" id="SSF48239">
    <property type="entry name" value="Terpenoid cyclases/Protein prenyltransferases"/>
    <property type="match status" value="1"/>
</dbReference>
<sequence length="1912" mass="215515">MKIRQICMVVLLWLGVIPAVQAQSFDKLWKEVEQAGKKSLPKTVIKLTDEIYRKGEKEKNSAQMLKAYMWRMKYQEIVTPDSFYVGLTGLEQWAKQTKQPMDRAILHSLIAGIYADYAANNQWELRRRTEIVEEAPSADLREWTANIFVEKVRTNVKEALADSVLLLKTSSRDYIPFVELGETSEYYHHDMYHLLASRGIESLNRIERLSSGTLPGDISSDPVKQDIISIYGNMISAYQAAGLNEGYVLALLNYLQWRRMADQAFRSFQAKNGLIGLTQDPYLAALNELKSKFKSEPICAEVYLAQAQFAIEKDQPVSALKLCDEAIGLYPSYHRINALKNLRQEILSPYLNVNVISQAFPGEEIKLRASHKNLDGFTVRLFNKAKKLVKEQHYSVLRPEDYRTQDTVFTFKSPEVGAYVMRIVPDIRAKRDSESEFNVTRFKVLTCRLPGQQYEVAALDAQTGHPVPNAKIILYSNDEKVLQEFTTGEEGKVVFPWKSEYRYLKASKGVDTAMPKRSIYGGSYGYYDDEDEATESMTLLIDRSLYRPGQTVYVKGIAYMQKSDTANVLPGKDYTVTLLDTNNQEVGRKSVRTNEFGSFTTDFALPSACLNGMFSLTAGESRTNIRVEDYKRPTFDITFEKQTESYRLGDEVQVKGKIQSYSGVMLQDLPVKYTVKRSVRSFWRISEAVQIASGEVTADGNGEFTIPVRLEESADYKNNDKIYYRYSVEATVTNAAGETQSSTEMISAGQRSLILQTELKEKICKDRPFNIVFEAQNLNGQPVEVKGTYSLYPAKDKDYKQLDEKPVATGTFTSNKEMTFNWGKFSSGPYVLKATVKDNQGKEVTAEANTILFSSDDKRPPVQSAVWFYAENTEFDTAHPAVFYFGTSEKDTYIMVNVFCGDKLLESKALNLSDTIVRFQYPYQESYGNGIFVNFCMVRDGQVYQERVQARKRLPDKTLVMKWDVFRDKLRPGQKEEWKLTIKTPQGQAAHAEMLATMYDASLDKIWNRRQDFRVYYQQLLPYSDWMNGYVGNNSYNYWWDRKSLKVPAMLYDRFAMQPDIRNAYAMSESIADGVVVRGYAVQKKMSVTGSVVSRSNAVRYASALVSEDAADTMFESELVPMAAGKADAASGEEALPEAPAGLRTNLAETAFFYPQLRTNEQGEVSFSFTMPESLTRWNFRGYAHTKGMLMGTLDGEATTSKEFMLTPNLPRFVRVGDKTSIAASVSNMTGKPQAGTVSMILFDPVTEKVVDTQKQKFFVEAGKTIGVNFMFTVSDKYEVLGCRMIADSGTFSDGEQQLVPVLSNKEHLVETLPMPIRGEETRTFSLDSLFNRHSKTATDRKLTIEFTGNPAWYVIQALPSLSLPVNNNAISWATAYYANTLASYIMNSQPRIKAVFDSWRLQGGTKETFLSNLQKNQEVKNILLSESPWVLEAQTEEQQKERIATLFDLNNIRNNNIAALTRLQELQNSNGAWSWYKGMNGSGYVTAYIAELNARLALLTGEKLNGPALALQEKALTYLHQSALEEYKNILKAQKEGVKFTGVSGSILQYLYIVAISGGQVPAANKAAYAYYLSKVKELLPAASMNTKAIAAIVLDKAGQKKEAQEFVASLKEHLTKTDEQGMFFAFNENPYAWGGMRMQAHVDVMEALELIGGNSETVEEMKLWLLKQKQTQQWDSPVTTADAVYALLMKGTNLLDNQGDVRIVIANEVLETVSPSKTTVPGLGYIKRSFTQKNVMDARKIEVEKRNPGIAWGAVYAEYESPIKDVKQQGGELNVQKQLYVERTVNDTPRLQPVTAKTVLQVGDKVVSRLSIRVDRAMDFVQLKDQRGACFEPIGSVSGYRWNNGIGYYVDIKDASTNFFFDHLGKGVYVLEYSYRVSRAGTYETGLATMQCAYAPEYASHSASMTVEVK</sequence>
<organism evidence="4 5">
    <name type="scientific">Bacteroides caccae</name>
    <dbReference type="NCBI Taxonomy" id="47678"/>
    <lineage>
        <taxon>Bacteria</taxon>
        <taxon>Pseudomonadati</taxon>
        <taxon>Bacteroidota</taxon>
        <taxon>Bacteroidia</taxon>
        <taxon>Bacteroidales</taxon>
        <taxon>Bacteroidaceae</taxon>
        <taxon>Bacteroides</taxon>
    </lineage>
</organism>
<gene>
    <name evidence="4" type="ORF">ERS852494_02442</name>
</gene>
<dbReference type="InterPro" id="IPR051802">
    <property type="entry name" value="YfhM-like"/>
</dbReference>
<dbReference type="Pfam" id="PF00207">
    <property type="entry name" value="A2M"/>
    <property type="match status" value="1"/>
</dbReference>
<evidence type="ECO:0000313" key="5">
    <source>
        <dbReference type="Proteomes" id="UP000095657"/>
    </source>
</evidence>
<evidence type="ECO:0000259" key="3">
    <source>
        <dbReference type="SMART" id="SM01360"/>
    </source>
</evidence>
<dbReference type="PANTHER" id="PTHR40094">
    <property type="entry name" value="ALPHA-2-MACROGLOBULIN HOMOLOG"/>
    <property type="match status" value="1"/>
</dbReference>
<accession>A0A174NZV3</accession>
<reference evidence="4 5" key="1">
    <citation type="submission" date="2015-09" db="EMBL/GenBank/DDBJ databases">
        <authorList>
            <consortium name="Pathogen Informatics"/>
        </authorList>
    </citation>
    <scope>NUCLEOTIDE SEQUENCE [LARGE SCALE GENOMIC DNA]</scope>
    <source>
        <strain evidence="4 5">2789STDY5834880</strain>
    </source>
</reference>
<dbReference type="Proteomes" id="UP000095657">
    <property type="component" value="Unassembled WGS sequence"/>
</dbReference>
<dbReference type="InterPro" id="IPR002890">
    <property type="entry name" value="MG2"/>
</dbReference>
<feature type="chain" id="PRO_5008029439" evidence="2">
    <location>
        <begin position="23"/>
        <end position="1912"/>
    </location>
</feature>
<dbReference type="InterPro" id="IPR041246">
    <property type="entry name" value="Bact_MG10"/>
</dbReference>
<proteinExistence type="inferred from homology"/>
<comment type="similarity">
    <text evidence="1">Belongs to the protease inhibitor I39 (alpha-2-macroglobulin) family. Bacterial alpha-2-macroglobulin subfamily.</text>
</comment>
<feature type="domain" description="Alpha-2-macroglobulin" evidence="3">
    <location>
        <begin position="1150"/>
        <end position="1240"/>
    </location>
</feature>
<dbReference type="Gene3D" id="1.50.10.20">
    <property type="match status" value="1"/>
</dbReference>
<dbReference type="EMBL" id="CZAI01000005">
    <property type="protein sequence ID" value="CUP52138.1"/>
    <property type="molecule type" value="Genomic_DNA"/>
</dbReference>
<dbReference type="Pfam" id="PF01835">
    <property type="entry name" value="MG2"/>
    <property type="match status" value="1"/>
</dbReference>
<name>A0A174NZV3_9BACE</name>
<dbReference type="GO" id="GO:0004866">
    <property type="term" value="F:endopeptidase inhibitor activity"/>
    <property type="evidence" value="ECO:0007669"/>
    <property type="project" value="InterPro"/>
</dbReference>
<dbReference type="PANTHER" id="PTHR40094:SF1">
    <property type="entry name" value="UBIQUITIN DOMAIN-CONTAINING PROTEIN"/>
    <property type="match status" value="1"/>
</dbReference>
<dbReference type="Gene3D" id="2.60.40.1930">
    <property type="match status" value="1"/>
</dbReference>
<evidence type="ECO:0000313" key="4">
    <source>
        <dbReference type="EMBL" id="CUP52138.1"/>
    </source>
</evidence>
<dbReference type="STRING" id="47678.ERS852494_02442"/>
<dbReference type="SMART" id="SM01360">
    <property type="entry name" value="A2M"/>
    <property type="match status" value="1"/>
</dbReference>